<dbReference type="AlphaFoldDB" id="A0A1X6WSQ9"/>
<evidence type="ECO:0000259" key="2">
    <source>
        <dbReference type="Pfam" id="PF08708"/>
    </source>
</evidence>
<dbReference type="Proteomes" id="UP000195981">
    <property type="component" value="Unassembled WGS sequence"/>
</dbReference>
<sequence>MVQSPYVSDDLRDGCWREPRAKAVARRYVQLNSPGLVWCVVVDVDHDDADWAADRADLPEPSWTAINPFNGHAHVAYVLEVPVARSDAARTAPLRYLARVEAGLIDALGGDLAYAGLLTKNPVHHSWMTRWCSDDGVYTLSQLATALGSRLPRQLPRKVERSHGLGRNVTLFNELRTWAYTAIRRHREDGRDDWEAMTQAWAQGINARFPEPLPDNEVADTAHSVAKWVWQHFTEEQFRKIQQARARKPRKATPDVLAGIREDNS</sequence>
<proteinExistence type="predicted"/>
<dbReference type="InterPro" id="IPR004322">
    <property type="entry name" value="Plasmid_replicase_bac"/>
</dbReference>
<keyword evidence="4" id="KW-1185">Reference proteome</keyword>
<dbReference type="Gene3D" id="1.10.340.50">
    <property type="match status" value="1"/>
</dbReference>
<evidence type="ECO:0000256" key="1">
    <source>
        <dbReference type="SAM" id="MobiDB-lite"/>
    </source>
</evidence>
<protein>
    <submittedName>
        <fullName evidence="3">Replication protein</fullName>
    </submittedName>
</protein>
<dbReference type="Pfam" id="PF08708">
    <property type="entry name" value="PriCT_1"/>
    <property type="match status" value="1"/>
</dbReference>
<feature type="domain" description="Primase C-terminal 1" evidence="2">
    <location>
        <begin position="166"/>
        <end position="231"/>
    </location>
</feature>
<name>A0A1X6WSQ9_9MICO</name>
<dbReference type="Pfam" id="PF03090">
    <property type="entry name" value="Replicase"/>
    <property type="match status" value="1"/>
</dbReference>
<dbReference type="InterPro" id="IPR014820">
    <property type="entry name" value="PriCT_1"/>
</dbReference>
<evidence type="ECO:0000313" key="3">
    <source>
        <dbReference type="EMBL" id="SLM87746.1"/>
    </source>
</evidence>
<dbReference type="EMBL" id="FWFG01000003">
    <property type="protein sequence ID" value="SLM87746.1"/>
    <property type="molecule type" value="Genomic_DNA"/>
</dbReference>
<organism evidence="3 4">
    <name type="scientific">Brachybacterium nesterenkovii</name>
    <dbReference type="NCBI Taxonomy" id="47847"/>
    <lineage>
        <taxon>Bacteria</taxon>
        <taxon>Bacillati</taxon>
        <taxon>Actinomycetota</taxon>
        <taxon>Actinomycetes</taxon>
        <taxon>Micrococcales</taxon>
        <taxon>Dermabacteraceae</taxon>
        <taxon>Brachybacterium</taxon>
    </lineage>
</organism>
<accession>A0A1X6WSQ9</accession>
<reference evidence="3 4" key="1">
    <citation type="submission" date="2017-02" db="EMBL/GenBank/DDBJ databases">
        <authorList>
            <person name="Peterson S.W."/>
        </authorList>
    </citation>
    <scope>NUCLEOTIDE SEQUENCE [LARGE SCALE GENOMIC DNA]</scope>
    <source>
        <strain evidence="3 4">CIP104813</strain>
    </source>
</reference>
<evidence type="ECO:0000313" key="4">
    <source>
        <dbReference type="Proteomes" id="UP000195981"/>
    </source>
</evidence>
<feature type="region of interest" description="Disordered" evidence="1">
    <location>
        <begin position="244"/>
        <end position="265"/>
    </location>
</feature>
<gene>
    <name evidence="3" type="ORF">FM110_00255</name>
</gene>